<dbReference type="SUPFAM" id="SSF46458">
    <property type="entry name" value="Globin-like"/>
    <property type="match status" value="1"/>
</dbReference>
<comment type="caution">
    <text evidence="14">The sequence shown here is derived from an EMBL/GenBank/DDBJ whole genome shotgun (WGS) entry which is preliminary data.</text>
</comment>
<dbReference type="InterPro" id="IPR012292">
    <property type="entry name" value="Globin/Proto"/>
</dbReference>
<evidence type="ECO:0000313" key="14">
    <source>
        <dbReference type="EMBL" id="RKR93888.1"/>
    </source>
</evidence>
<dbReference type="InterPro" id="IPR017938">
    <property type="entry name" value="Riboflavin_synthase-like_b-brl"/>
</dbReference>
<protein>
    <recommendedName>
        <fullName evidence="4">nitric oxide dioxygenase</fullName>
        <ecNumber evidence="4">1.14.12.17</ecNumber>
    </recommendedName>
</protein>
<dbReference type="PANTHER" id="PTHR47354:SF5">
    <property type="entry name" value="PROTEIN RFBI"/>
    <property type="match status" value="1"/>
</dbReference>
<dbReference type="InterPro" id="IPR001709">
    <property type="entry name" value="Flavoprot_Pyr_Nucl_cyt_Rdtase"/>
</dbReference>
<proteinExistence type="inferred from homology"/>
<dbReference type="GO" id="GO:0008941">
    <property type="term" value="F:nitric oxide dioxygenase NAD(P)H activity"/>
    <property type="evidence" value="ECO:0007669"/>
    <property type="project" value="UniProtKB-EC"/>
</dbReference>
<evidence type="ECO:0000256" key="9">
    <source>
        <dbReference type="ARBA" id="ARBA00048649"/>
    </source>
</evidence>
<dbReference type="PRINTS" id="PR00410">
    <property type="entry name" value="PHEHYDRXLASE"/>
</dbReference>
<dbReference type="SUPFAM" id="SSF63380">
    <property type="entry name" value="Riboflavin synthase domain-like"/>
    <property type="match status" value="1"/>
</dbReference>
<dbReference type="Gene3D" id="1.10.490.10">
    <property type="entry name" value="Globins"/>
    <property type="match status" value="1"/>
</dbReference>
<accession>A0A495JZ75</accession>
<feature type="domain" description="Globin" evidence="12">
    <location>
        <begin position="16"/>
        <end position="153"/>
    </location>
</feature>
<evidence type="ECO:0000256" key="11">
    <source>
        <dbReference type="RuleBase" id="RU000356"/>
    </source>
</evidence>
<keyword evidence="11" id="KW-0813">Transport</keyword>
<dbReference type="PROSITE" id="PS51384">
    <property type="entry name" value="FAD_FR"/>
    <property type="match status" value="1"/>
</dbReference>
<dbReference type="EC" id="1.14.12.17" evidence="4"/>
<dbReference type="Pfam" id="PF00970">
    <property type="entry name" value="FAD_binding_6"/>
    <property type="match status" value="1"/>
</dbReference>
<sequence length="399" mass="44800">MLTGVVRSAMREGRFGVGTHTRHVLLQVRDVLGRDADRFTANFYLRLFAMNPELRDLFPANMAHQRATLFRVIDYVLETVPDSSSHTHLLDFLGQLGRDHRKFGVTEEHYQQFLVALTREIAATMGPQWDEESANVVSQALMLTTGVMRGAAHSAKGPATWQATVAEKYRLSRDLAIVRLLSRTPLTYSAGQYLEVQIPQWPRIWRHLSPSIPANPAGELEFHVRAVPGGSVSNSIVTETQVGDVWTFAQNHGTLHLTPDRDVLMIAGGTGLAPLRAMIIELARRVDAPQVHLFYGARYPADLYDLSFLWQIAATNPWLTITTVVEDETDPWWSTPSEHDQTIELERMQGQLADAVLGYDRDWTDHQVLLAGSPEMLATTRRRLLIAGIRASLMQHDPV</sequence>
<dbReference type="CDD" id="cd19753">
    <property type="entry name" value="Mb-like_oxidoreductase"/>
    <property type="match status" value="1"/>
</dbReference>
<dbReference type="GO" id="GO:0019825">
    <property type="term" value="F:oxygen binding"/>
    <property type="evidence" value="ECO:0007669"/>
    <property type="project" value="InterPro"/>
</dbReference>
<reference evidence="14 15" key="1">
    <citation type="submission" date="2018-10" db="EMBL/GenBank/DDBJ databases">
        <title>Sequencing the genomes of 1000 actinobacteria strains.</title>
        <authorList>
            <person name="Klenk H.-P."/>
        </authorList>
    </citation>
    <scope>NUCLEOTIDE SEQUENCE [LARGE SCALE GENOMIC DNA]</scope>
    <source>
        <strain evidence="14 15">DSM 44343</strain>
    </source>
</reference>
<dbReference type="InterPro" id="IPR009050">
    <property type="entry name" value="Globin-like_sf"/>
</dbReference>
<dbReference type="GO" id="GO:0051537">
    <property type="term" value="F:2 iron, 2 sulfur cluster binding"/>
    <property type="evidence" value="ECO:0007669"/>
    <property type="project" value="UniProtKB-KW"/>
</dbReference>
<comment type="cofactor">
    <cofactor evidence="2">
        <name>FAD</name>
        <dbReference type="ChEBI" id="CHEBI:57692"/>
    </cofactor>
</comment>
<comment type="similarity">
    <text evidence="11">Belongs to the globin family.</text>
</comment>
<evidence type="ECO:0000256" key="5">
    <source>
        <dbReference type="ARBA" id="ARBA00022714"/>
    </source>
</evidence>
<comment type="catalytic activity">
    <reaction evidence="9">
        <text>2 nitric oxide + NADH + 2 O2 = 2 nitrate + NAD(+) + H(+)</text>
        <dbReference type="Rhea" id="RHEA:19469"/>
        <dbReference type="ChEBI" id="CHEBI:15378"/>
        <dbReference type="ChEBI" id="CHEBI:15379"/>
        <dbReference type="ChEBI" id="CHEBI:16480"/>
        <dbReference type="ChEBI" id="CHEBI:17632"/>
        <dbReference type="ChEBI" id="CHEBI:57540"/>
        <dbReference type="ChEBI" id="CHEBI:57945"/>
        <dbReference type="EC" id="1.14.12.17"/>
    </reaction>
</comment>
<evidence type="ECO:0000256" key="3">
    <source>
        <dbReference type="ARBA" id="ARBA00006401"/>
    </source>
</evidence>
<keyword evidence="8" id="KW-0520">NAD</keyword>
<dbReference type="InterPro" id="IPR008333">
    <property type="entry name" value="Cbr1-like_FAD-bd_dom"/>
</dbReference>
<dbReference type="AlphaFoldDB" id="A0A495JZ75"/>
<evidence type="ECO:0000256" key="2">
    <source>
        <dbReference type="ARBA" id="ARBA00001974"/>
    </source>
</evidence>
<dbReference type="GO" id="GO:0005344">
    <property type="term" value="F:oxygen carrier activity"/>
    <property type="evidence" value="ECO:0007669"/>
    <property type="project" value="UniProtKB-KW"/>
</dbReference>
<evidence type="ECO:0000259" key="13">
    <source>
        <dbReference type="PROSITE" id="PS51384"/>
    </source>
</evidence>
<dbReference type="GO" id="GO:0020037">
    <property type="term" value="F:heme binding"/>
    <property type="evidence" value="ECO:0007669"/>
    <property type="project" value="InterPro"/>
</dbReference>
<evidence type="ECO:0000256" key="8">
    <source>
        <dbReference type="ARBA" id="ARBA00023027"/>
    </source>
</evidence>
<dbReference type="Gene3D" id="3.40.50.80">
    <property type="entry name" value="Nucleotide-binding domain of ferredoxin-NADP reductase (FNR) module"/>
    <property type="match status" value="1"/>
</dbReference>
<evidence type="ECO:0000256" key="10">
    <source>
        <dbReference type="ARBA" id="ARBA00049433"/>
    </source>
</evidence>
<keyword evidence="6" id="KW-0521">NADP</keyword>
<keyword evidence="7" id="KW-0411">Iron-sulfur</keyword>
<dbReference type="Gene3D" id="2.40.30.10">
    <property type="entry name" value="Translation factors"/>
    <property type="match status" value="1"/>
</dbReference>
<keyword evidence="5" id="KW-0001">2Fe-2S</keyword>
<feature type="domain" description="FAD-binding FR-type" evidence="13">
    <location>
        <begin position="158"/>
        <end position="258"/>
    </location>
</feature>
<evidence type="ECO:0000256" key="6">
    <source>
        <dbReference type="ARBA" id="ARBA00022857"/>
    </source>
</evidence>
<dbReference type="PROSITE" id="PS01033">
    <property type="entry name" value="GLOBIN"/>
    <property type="match status" value="1"/>
</dbReference>
<gene>
    <name evidence="14" type="ORF">DFJ75_0676</name>
</gene>
<dbReference type="InterPro" id="IPR039261">
    <property type="entry name" value="FNR_nucleotide-bd"/>
</dbReference>
<comment type="catalytic activity">
    <reaction evidence="10">
        <text>2 nitric oxide + NADPH + 2 O2 = 2 nitrate + NADP(+) + H(+)</text>
        <dbReference type="Rhea" id="RHEA:19465"/>
        <dbReference type="ChEBI" id="CHEBI:15378"/>
        <dbReference type="ChEBI" id="CHEBI:15379"/>
        <dbReference type="ChEBI" id="CHEBI:16480"/>
        <dbReference type="ChEBI" id="CHEBI:17632"/>
        <dbReference type="ChEBI" id="CHEBI:57783"/>
        <dbReference type="ChEBI" id="CHEBI:58349"/>
        <dbReference type="EC" id="1.14.12.17"/>
    </reaction>
</comment>
<comment type="cofactor">
    <cofactor evidence="1">
        <name>heme b</name>
        <dbReference type="ChEBI" id="CHEBI:60344"/>
    </cofactor>
</comment>
<dbReference type="PRINTS" id="PR00371">
    <property type="entry name" value="FPNCR"/>
</dbReference>
<dbReference type="InterPro" id="IPR000971">
    <property type="entry name" value="Globin"/>
</dbReference>
<comment type="similarity">
    <text evidence="3">In the C-terminal section; belongs to the flavoprotein pyridine nucleotide cytochrome reductase family.</text>
</comment>
<dbReference type="Pfam" id="PF00042">
    <property type="entry name" value="Globin"/>
    <property type="match status" value="1"/>
</dbReference>
<evidence type="ECO:0000256" key="1">
    <source>
        <dbReference type="ARBA" id="ARBA00001970"/>
    </source>
</evidence>
<dbReference type="InterPro" id="IPR050415">
    <property type="entry name" value="MRET"/>
</dbReference>
<dbReference type="EMBL" id="RBKV01000001">
    <property type="protein sequence ID" value="RKR93888.1"/>
    <property type="molecule type" value="Genomic_DNA"/>
</dbReference>
<keyword evidence="11" id="KW-0408">Iron</keyword>
<name>A0A495JZ75_WILMA</name>
<dbReference type="SUPFAM" id="SSF52343">
    <property type="entry name" value="Ferredoxin reductase-like, C-terminal NADP-linked domain"/>
    <property type="match status" value="1"/>
</dbReference>
<dbReference type="CDD" id="cd06187">
    <property type="entry name" value="O2ase_reductase_like"/>
    <property type="match status" value="1"/>
</dbReference>
<organism evidence="14 15">
    <name type="scientific">Williamsia marianensis</name>
    <dbReference type="NCBI Taxonomy" id="85044"/>
    <lineage>
        <taxon>Bacteria</taxon>
        <taxon>Bacillati</taxon>
        <taxon>Actinomycetota</taxon>
        <taxon>Actinomycetes</taxon>
        <taxon>Mycobacteriales</taxon>
        <taxon>Nocardiaceae</taxon>
        <taxon>Williamsia</taxon>
    </lineage>
</organism>
<dbReference type="InterPro" id="IPR017927">
    <property type="entry name" value="FAD-bd_FR_type"/>
</dbReference>
<evidence type="ECO:0000256" key="7">
    <source>
        <dbReference type="ARBA" id="ARBA00023014"/>
    </source>
</evidence>
<evidence type="ECO:0000259" key="12">
    <source>
        <dbReference type="PROSITE" id="PS01033"/>
    </source>
</evidence>
<keyword evidence="11" id="KW-0561">Oxygen transport</keyword>
<evidence type="ECO:0000256" key="4">
    <source>
        <dbReference type="ARBA" id="ARBA00012229"/>
    </source>
</evidence>
<dbReference type="PANTHER" id="PTHR47354">
    <property type="entry name" value="NADH OXIDOREDUCTASE HCR"/>
    <property type="match status" value="1"/>
</dbReference>
<dbReference type="InterPro" id="IPR001433">
    <property type="entry name" value="OxRdtase_FAD/NAD-bd"/>
</dbReference>
<dbReference type="Proteomes" id="UP000274762">
    <property type="component" value="Unassembled WGS sequence"/>
</dbReference>
<keyword evidence="11" id="KW-0349">Heme</keyword>
<keyword evidence="11" id="KW-0479">Metal-binding</keyword>
<dbReference type="Pfam" id="PF00175">
    <property type="entry name" value="NAD_binding_1"/>
    <property type="match status" value="1"/>
</dbReference>
<evidence type="ECO:0000313" key="15">
    <source>
        <dbReference type="Proteomes" id="UP000274762"/>
    </source>
</evidence>